<keyword evidence="3" id="KW-1185">Reference proteome</keyword>
<dbReference type="Pfam" id="PF00856">
    <property type="entry name" value="SET"/>
    <property type="match status" value="1"/>
</dbReference>
<dbReference type="Gene3D" id="2.170.270.10">
    <property type="entry name" value="SET domain"/>
    <property type="match status" value="1"/>
</dbReference>
<dbReference type="HOGENOM" id="CLU_054608_0_1_1"/>
<dbReference type="InterPro" id="IPR046341">
    <property type="entry name" value="SET_dom_sf"/>
</dbReference>
<evidence type="ECO:0000259" key="1">
    <source>
        <dbReference type="PROSITE" id="PS50280"/>
    </source>
</evidence>
<dbReference type="AlphaFoldDB" id="S8FBW3"/>
<evidence type="ECO:0000313" key="3">
    <source>
        <dbReference type="Proteomes" id="UP000015241"/>
    </source>
</evidence>
<sequence length="183" mass="20429">MKPSAAPPHWPSDVLYIAEQRYHASIPIELRLVLCPTQPAVSAVHNPQKSTVIRRITEPSHPAHGQFGLFAAKKIHPRSYIVDYAGEVHCDDRPGSDYDLSLYREASGLSVGIDSQLMGNEARFVNDYRGIKSKPNAVFEERRTEAGELRMSVWSGSDLIKKGDEILVSYGKGWWQARLGQSV</sequence>
<dbReference type="Proteomes" id="UP000015241">
    <property type="component" value="Unassembled WGS sequence"/>
</dbReference>
<evidence type="ECO:0000313" key="2">
    <source>
        <dbReference type="EMBL" id="EPS99095.1"/>
    </source>
</evidence>
<feature type="domain" description="SET" evidence="1">
    <location>
        <begin position="49"/>
        <end position="171"/>
    </location>
</feature>
<dbReference type="SUPFAM" id="SSF82199">
    <property type="entry name" value="SET domain"/>
    <property type="match status" value="1"/>
</dbReference>
<reference evidence="2 3" key="1">
    <citation type="journal article" date="2012" name="Science">
        <title>The Paleozoic origin of enzymatic lignin decomposition reconstructed from 31 fungal genomes.</title>
        <authorList>
            <person name="Floudas D."/>
            <person name="Binder M."/>
            <person name="Riley R."/>
            <person name="Barry K."/>
            <person name="Blanchette R.A."/>
            <person name="Henrissat B."/>
            <person name="Martinez A.T."/>
            <person name="Otillar R."/>
            <person name="Spatafora J.W."/>
            <person name="Yadav J.S."/>
            <person name="Aerts A."/>
            <person name="Benoit I."/>
            <person name="Boyd A."/>
            <person name="Carlson A."/>
            <person name="Copeland A."/>
            <person name="Coutinho P.M."/>
            <person name="de Vries R.P."/>
            <person name="Ferreira P."/>
            <person name="Findley K."/>
            <person name="Foster B."/>
            <person name="Gaskell J."/>
            <person name="Glotzer D."/>
            <person name="Gorecki P."/>
            <person name="Heitman J."/>
            <person name="Hesse C."/>
            <person name="Hori C."/>
            <person name="Igarashi K."/>
            <person name="Jurgens J.A."/>
            <person name="Kallen N."/>
            <person name="Kersten P."/>
            <person name="Kohler A."/>
            <person name="Kuees U."/>
            <person name="Kumar T.K.A."/>
            <person name="Kuo A."/>
            <person name="LaButti K."/>
            <person name="Larrondo L.F."/>
            <person name="Lindquist E."/>
            <person name="Ling A."/>
            <person name="Lombard V."/>
            <person name="Lucas S."/>
            <person name="Lundell T."/>
            <person name="Martin R."/>
            <person name="McLaughlin D.J."/>
            <person name="Morgenstern I."/>
            <person name="Morin E."/>
            <person name="Murat C."/>
            <person name="Nagy L.G."/>
            <person name="Nolan M."/>
            <person name="Ohm R.A."/>
            <person name="Patyshakuliyeva A."/>
            <person name="Rokas A."/>
            <person name="Ruiz-Duenas F.J."/>
            <person name="Sabat G."/>
            <person name="Salamov A."/>
            <person name="Samejima M."/>
            <person name="Schmutz J."/>
            <person name="Slot J.C."/>
            <person name="St John F."/>
            <person name="Stenlid J."/>
            <person name="Sun H."/>
            <person name="Sun S."/>
            <person name="Syed K."/>
            <person name="Tsang A."/>
            <person name="Wiebenga A."/>
            <person name="Young D."/>
            <person name="Pisabarro A."/>
            <person name="Eastwood D.C."/>
            <person name="Martin F."/>
            <person name="Cullen D."/>
            <person name="Grigoriev I.V."/>
            <person name="Hibbett D.S."/>
        </authorList>
    </citation>
    <scope>NUCLEOTIDE SEQUENCE</scope>
    <source>
        <strain evidence="3">FP-58527</strain>
    </source>
</reference>
<dbReference type="PROSITE" id="PS50280">
    <property type="entry name" value="SET"/>
    <property type="match status" value="1"/>
</dbReference>
<gene>
    <name evidence="2" type="ORF">FOMPIDRAFT_1124889</name>
</gene>
<dbReference type="InterPro" id="IPR001214">
    <property type="entry name" value="SET_dom"/>
</dbReference>
<dbReference type="OrthoDB" id="5792673at2759"/>
<organism evidence="2 3">
    <name type="scientific">Fomitopsis schrenkii</name>
    <name type="common">Brown rot fungus</name>
    <dbReference type="NCBI Taxonomy" id="2126942"/>
    <lineage>
        <taxon>Eukaryota</taxon>
        <taxon>Fungi</taxon>
        <taxon>Dikarya</taxon>
        <taxon>Basidiomycota</taxon>
        <taxon>Agaricomycotina</taxon>
        <taxon>Agaricomycetes</taxon>
        <taxon>Polyporales</taxon>
        <taxon>Fomitopsis</taxon>
    </lineage>
</organism>
<dbReference type="eggNOG" id="ENOG502S3NK">
    <property type="taxonomic scope" value="Eukaryota"/>
</dbReference>
<accession>S8FBW3</accession>
<dbReference type="EMBL" id="KE504159">
    <property type="protein sequence ID" value="EPS99095.1"/>
    <property type="molecule type" value="Genomic_DNA"/>
</dbReference>
<dbReference type="InParanoid" id="S8FBW3"/>
<protein>
    <recommendedName>
        <fullName evidence="1">SET domain-containing protein</fullName>
    </recommendedName>
</protein>
<name>S8FBW3_FOMSC</name>
<dbReference type="STRING" id="743788.S8FBW3"/>
<proteinExistence type="predicted"/>